<name>A0A3N5BG78_9BACI</name>
<comment type="subcellular location">
    <subcellularLocation>
        <location evidence="1 7">Cell membrane</location>
        <topology evidence="1 7">Multi-pass membrane protein</topology>
    </subcellularLocation>
</comment>
<evidence type="ECO:0000256" key="4">
    <source>
        <dbReference type="ARBA" id="ARBA00022692"/>
    </source>
</evidence>
<keyword evidence="5 7" id="KW-1133">Transmembrane helix</keyword>
<protein>
    <submittedName>
        <fullName evidence="9">Carbohydrate ABC transporter membrane protein 1 (CUT1 family)</fullName>
    </submittedName>
</protein>
<feature type="transmembrane region" description="Helical" evidence="7">
    <location>
        <begin position="7"/>
        <end position="30"/>
    </location>
</feature>
<keyword evidence="4 7" id="KW-0812">Transmembrane</keyword>
<dbReference type="PANTHER" id="PTHR30193:SF41">
    <property type="entry name" value="DIACETYLCHITOBIOSE UPTAKE SYSTEM PERMEASE PROTEIN NGCF"/>
    <property type="match status" value="1"/>
</dbReference>
<evidence type="ECO:0000259" key="8">
    <source>
        <dbReference type="PROSITE" id="PS50928"/>
    </source>
</evidence>
<evidence type="ECO:0000256" key="1">
    <source>
        <dbReference type="ARBA" id="ARBA00004651"/>
    </source>
</evidence>
<evidence type="ECO:0000313" key="10">
    <source>
        <dbReference type="Proteomes" id="UP000276443"/>
    </source>
</evidence>
<keyword evidence="10" id="KW-1185">Reference proteome</keyword>
<evidence type="ECO:0000256" key="3">
    <source>
        <dbReference type="ARBA" id="ARBA00022475"/>
    </source>
</evidence>
<reference evidence="9 10" key="1">
    <citation type="submission" date="2018-11" db="EMBL/GenBank/DDBJ databases">
        <title>Genomic Encyclopedia of Type Strains, Phase IV (KMG-IV): sequencing the most valuable type-strain genomes for metagenomic binning, comparative biology and taxonomic classification.</title>
        <authorList>
            <person name="Goeker M."/>
        </authorList>
    </citation>
    <scope>NUCLEOTIDE SEQUENCE [LARGE SCALE GENOMIC DNA]</scope>
    <source>
        <strain evidence="9 10">DSM 18090</strain>
    </source>
</reference>
<feature type="transmembrane region" description="Helical" evidence="7">
    <location>
        <begin position="73"/>
        <end position="96"/>
    </location>
</feature>
<organism evidence="9 10">
    <name type="scientific">Aquisalibacillus elongatus</name>
    <dbReference type="NCBI Taxonomy" id="485577"/>
    <lineage>
        <taxon>Bacteria</taxon>
        <taxon>Bacillati</taxon>
        <taxon>Bacillota</taxon>
        <taxon>Bacilli</taxon>
        <taxon>Bacillales</taxon>
        <taxon>Bacillaceae</taxon>
        <taxon>Aquisalibacillus</taxon>
    </lineage>
</organism>
<keyword evidence="3" id="KW-1003">Cell membrane</keyword>
<dbReference type="RefSeq" id="WP_170158503.1">
    <property type="nucleotide sequence ID" value="NZ_RKRF01000008.1"/>
</dbReference>
<feature type="transmembrane region" description="Helical" evidence="7">
    <location>
        <begin position="262"/>
        <end position="284"/>
    </location>
</feature>
<dbReference type="PROSITE" id="PS50928">
    <property type="entry name" value="ABC_TM1"/>
    <property type="match status" value="1"/>
</dbReference>
<dbReference type="CDD" id="cd06261">
    <property type="entry name" value="TM_PBP2"/>
    <property type="match status" value="1"/>
</dbReference>
<sequence>MQHRNEKWAIIIFLLPATVLYFLFVIYPSIEALRMSFYNWRGLGTKEWIGFDHYKYMFVDSSFINAFLVTGKYILFLMPIVLLVSIIIALSIAKLIRTRWFNLYRAITFFPYILPAVAIAMLWATIFNPVSGMLNGILEAVGLEEWTREWLGRESTAFGSVVFVTAWQMVGFYSVLILSSILNIPEELLEAADIDGASRFQKNIYVILPMLKDILQVVLIFTLINTLKVFEMPQLMTGGGPNGSTEPISLYMYEQAFSNFNFGYASAIGVVFLILTLIASVLTLRITRGDRS</sequence>
<dbReference type="PANTHER" id="PTHR30193">
    <property type="entry name" value="ABC TRANSPORTER PERMEASE PROTEIN"/>
    <property type="match status" value="1"/>
</dbReference>
<dbReference type="SUPFAM" id="SSF161098">
    <property type="entry name" value="MetI-like"/>
    <property type="match status" value="1"/>
</dbReference>
<gene>
    <name evidence="9" type="ORF">EDC24_1467</name>
</gene>
<comment type="similarity">
    <text evidence="7">Belongs to the binding-protein-dependent transport system permease family.</text>
</comment>
<dbReference type="Proteomes" id="UP000276443">
    <property type="component" value="Unassembled WGS sequence"/>
</dbReference>
<feature type="transmembrane region" description="Helical" evidence="7">
    <location>
        <begin position="157"/>
        <end position="182"/>
    </location>
</feature>
<dbReference type="EMBL" id="RKRF01000008">
    <property type="protein sequence ID" value="RPF54270.1"/>
    <property type="molecule type" value="Genomic_DNA"/>
</dbReference>
<dbReference type="AlphaFoldDB" id="A0A3N5BG78"/>
<keyword evidence="2 7" id="KW-0813">Transport</keyword>
<dbReference type="GO" id="GO:0005886">
    <property type="term" value="C:plasma membrane"/>
    <property type="evidence" value="ECO:0007669"/>
    <property type="project" value="UniProtKB-SubCell"/>
</dbReference>
<dbReference type="InterPro" id="IPR035906">
    <property type="entry name" value="MetI-like_sf"/>
</dbReference>
<evidence type="ECO:0000256" key="2">
    <source>
        <dbReference type="ARBA" id="ARBA00022448"/>
    </source>
</evidence>
<comment type="caution">
    <text evidence="9">The sequence shown here is derived from an EMBL/GenBank/DDBJ whole genome shotgun (WGS) entry which is preliminary data.</text>
</comment>
<keyword evidence="6 7" id="KW-0472">Membrane</keyword>
<evidence type="ECO:0000256" key="6">
    <source>
        <dbReference type="ARBA" id="ARBA00023136"/>
    </source>
</evidence>
<dbReference type="GO" id="GO:0055085">
    <property type="term" value="P:transmembrane transport"/>
    <property type="evidence" value="ECO:0007669"/>
    <property type="project" value="InterPro"/>
</dbReference>
<dbReference type="InterPro" id="IPR000515">
    <property type="entry name" value="MetI-like"/>
</dbReference>
<dbReference type="Gene3D" id="1.10.3720.10">
    <property type="entry name" value="MetI-like"/>
    <property type="match status" value="1"/>
</dbReference>
<evidence type="ECO:0000256" key="7">
    <source>
        <dbReference type="RuleBase" id="RU363032"/>
    </source>
</evidence>
<proteinExistence type="inferred from homology"/>
<evidence type="ECO:0000313" key="9">
    <source>
        <dbReference type="EMBL" id="RPF54270.1"/>
    </source>
</evidence>
<dbReference type="Pfam" id="PF00528">
    <property type="entry name" value="BPD_transp_1"/>
    <property type="match status" value="1"/>
</dbReference>
<dbReference type="InterPro" id="IPR051393">
    <property type="entry name" value="ABC_transporter_permease"/>
</dbReference>
<feature type="domain" description="ABC transmembrane type-1" evidence="8">
    <location>
        <begin position="67"/>
        <end position="283"/>
    </location>
</feature>
<feature type="transmembrane region" description="Helical" evidence="7">
    <location>
        <begin position="103"/>
        <end position="126"/>
    </location>
</feature>
<feature type="transmembrane region" description="Helical" evidence="7">
    <location>
        <begin position="203"/>
        <end position="224"/>
    </location>
</feature>
<evidence type="ECO:0000256" key="5">
    <source>
        <dbReference type="ARBA" id="ARBA00022989"/>
    </source>
</evidence>
<accession>A0A3N5BG78</accession>